<dbReference type="GO" id="GO:0071555">
    <property type="term" value="P:cell wall organization"/>
    <property type="evidence" value="ECO:0007669"/>
    <property type="project" value="UniProtKB-KW"/>
</dbReference>
<evidence type="ECO:0000259" key="12">
    <source>
        <dbReference type="Pfam" id="PF05036"/>
    </source>
</evidence>
<accession>A0A2S7JZL1</accession>
<feature type="domain" description="Peptidase S11 D-alanyl-D-alanine carboxypeptidase A N-terminal" evidence="11">
    <location>
        <begin position="31"/>
        <end position="249"/>
    </location>
</feature>
<keyword evidence="14" id="KW-1185">Reference proteome</keyword>
<dbReference type="Proteomes" id="UP000239504">
    <property type="component" value="Unassembled WGS sequence"/>
</dbReference>
<evidence type="ECO:0000256" key="1">
    <source>
        <dbReference type="ARBA" id="ARBA00007164"/>
    </source>
</evidence>
<dbReference type="InterPro" id="IPR036680">
    <property type="entry name" value="SPOR-like_sf"/>
</dbReference>
<evidence type="ECO:0000313" key="14">
    <source>
        <dbReference type="Proteomes" id="UP000239504"/>
    </source>
</evidence>
<feature type="domain" description="SPOR" evidence="12">
    <location>
        <begin position="376"/>
        <end position="452"/>
    </location>
</feature>
<feature type="binding site" evidence="8">
    <location>
        <position position="219"/>
    </location>
    <ligand>
        <name>substrate</name>
    </ligand>
</feature>
<dbReference type="Pfam" id="PF00768">
    <property type="entry name" value="Peptidase_S11"/>
    <property type="match status" value="1"/>
</dbReference>
<evidence type="ECO:0000256" key="4">
    <source>
        <dbReference type="ARBA" id="ARBA00022960"/>
    </source>
</evidence>
<evidence type="ECO:0000313" key="13">
    <source>
        <dbReference type="EMBL" id="PQA85701.1"/>
    </source>
</evidence>
<dbReference type="InterPro" id="IPR001967">
    <property type="entry name" value="Peptidase_S11_N"/>
</dbReference>
<dbReference type="GO" id="GO:0009002">
    <property type="term" value="F:serine-type D-Ala-D-Ala carboxypeptidase activity"/>
    <property type="evidence" value="ECO:0007669"/>
    <property type="project" value="InterPro"/>
</dbReference>
<evidence type="ECO:0000259" key="11">
    <source>
        <dbReference type="Pfam" id="PF00768"/>
    </source>
</evidence>
<evidence type="ECO:0000256" key="8">
    <source>
        <dbReference type="PIRSR" id="PIRSR618044-2"/>
    </source>
</evidence>
<dbReference type="GO" id="GO:0008360">
    <property type="term" value="P:regulation of cell shape"/>
    <property type="evidence" value="ECO:0007669"/>
    <property type="project" value="UniProtKB-KW"/>
</dbReference>
<keyword evidence="6" id="KW-0961">Cell wall biogenesis/degradation</keyword>
<dbReference type="SUPFAM" id="SSF56601">
    <property type="entry name" value="beta-lactamase/transpeptidase-like"/>
    <property type="match status" value="1"/>
</dbReference>
<dbReference type="InterPro" id="IPR012338">
    <property type="entry name" value="Beta-lactam/transpept-like"/>
</dbReference>
<comment type="caution">
    <text evidence="13">The sequence shown here is derived from an EMBL/GenBank/DDBJ whole genome shotgun (WGS) entry which is preliminary data.</text>
</comment>
<proteinExistence type="inferred from homology"/>
<evidence type="ECO:0000256" key="3">
    <source>
        <dbReference type="ARBA" id="ARBA00022801"/>
    </source>
</evidence>
<evidence type="ECO:0000256" key="9">
    <source>
        <dbReference type="RuleBase" id="RU004016"/>
    </source>
</evidence>
<keyword evidence="13" id="KW-0645">Protease</keyword>
<dbReference type="Pfam" id="PF05036">
    <property type="entry name" value="SPOR"/>
    <property type="match status" value="1"/>
</dbReference>
<name>A0A2S7JZL1_9PROT</name>
<dbReference type="Gene3D" id="3.30.70.1070">
    <property type="entry name" value="Sporulation related repeat"/>
    <property type="match status" value="1"/>
</dbReference>
<keyword evidence="4" id="KW-0133">Cell shape</keyword>
<dbReference type="Gene3D" id="3.40.710.10">
    <property type="entry name" value="DD-peptidase/beta-lactamase superfamily"/>
    <property type="match status" value="1"/>
</dbReference>
<evidence type="ECO:0000256" key="10">
    <source>
        <dbReference type="SAM" id="SignalP"/>
    </source>
</evidence>
<dbReference type="InterPro" id="IPR007730">
    <property type="entry name" value="SPOR-like_dom"/>
</dbReference>
<dbReference type="GO" id="GO:0006508">
    <property type="term" value="P:proteolysis"/>
    <property type="evidence" value="ECO:0007669"/>
    <property type="project" value="InterPro"/>
</dbReference>
<evidence type="ECO:0000256" key="6">
    <source>
        <dbReference type="ARBA" id="ARBA00023316"/>
    </source>
</evidence>
<keyword evidence="3" id="KW-0378">Hydrolase</keyword>
<dbReference type="PRINTS" id="PR00725">
    <property type="entry name" value="DADACBPTASE1"/>
</dbReference>
<sequence>MVMAFRSVTVLTLAVLAAFLFAPQASANSKYAAYVMHADTGDVFFDRYSTGRRYPASLTKMMTLYLLFEELEAGRMTLDSKIHVSAHAAGQPPSKLGISAGSTIDVDTAIKALVVKSANDVAAAVAEEISGSEWRFARKMTDKARELSMWRTTFRNASGLPNSKQVTTARDMAVLGRRIIQDFPQYFHYFAVESFSWNDRTYRTHNALVKTFDGADGLKTGYTRRSGFNLVTTADRDGNRLIGVVLGGRSSRTRDAHMRKILNEAFAEIDKKPTLVAALYRKKPSPRLKPTLVAARAAEHAAPTVAGNDAMRAEIMTAAATLGENKKAGDPTDSIGALIAQADPDDFNEFERTRLASVDAHGELIGQGDTDSFADYNWSIQIGAYSTKEMAQHELEDAVAKAGMSDRERMVMPTPMDEGKTLYRARIIRLSEIEAAAGCETLKDKKVSCFIISDGDGATETAKKGAATANANGR</sequence>
<dbReference type="AlphaFoldDB" id="A0A2S7JZL1"/>
<dbReference type="EMBL" id="PJCH01000017">
    <property type="protein sequence ID" value="PQA85701.1"/>
    <property type="molecule type" value="Genomic_DNA"/>
</dbReference>
<dbReference type="OrthoDB" id="5291989at2"/>
<feature type="signal peptide" evidence="10">
    <location>
        <begin position="1"/>
        <end position="27"/>
    </location>
</feature>
<reference evidence="13 14" key="1">
    <citation type="submission" date="2017-12" db="EMBL/GenBank/DDBJ databases">
        <authorList>
            <person name="Hurst M.R.H."/>
        </authorList>
    </citation>
    <scope>NUCLEOTIDE SEQUENCE [LARGE SCALE GENOMIC DNA]</scope>
    <source>
        <strain evidence="13 14">SY-3-19</strain>
    </source>
</reference>
<dbReference type="GO" id="GO:0042834">
    <property type="term" value="F:peptidoglycan binding"/>
    <property type="evidence" value="ECO:0007669"/>
    <property type="project" value="InterPro"/>
</dbReference>
<gene>
    <name evidence="13" type="ORF">CW354_22505</name>
</gene>
<evidence type="ECO:0000256" key="7">
    <source>
        <dbReference type="PIRSR" id="PIRSR618044-1"/>
    </source>
</evidence>
<dbReference type="GO" id="GO:0009252">
    <property type="term" value="P:peptidoglycan biosynthetic process"/>
    <property type="evidence" value="ECO:0007669"/>
    <property type="project" value="UniProtKB-KW"/>
</dbReference>
<feature type="active site" description="Acyl-ester intermediate" evidence="7">
    <location>
        <position position="57"/>
    </location>
</feature>
<keyword evidence="5" id="KW-0573">Peptidoglycan synthesis</keyword>
<dbReference type="InterPro" id="IPR018044">
    <property type="entry name" value="Peptidase_S11"/>
</dbReference>
<keyword evidence="13" id="KW-0121">Carboxypeptidase</keyword>
<feature type="active site" evidence="7">
    <location>
        <position position="117"/>
    </location>
</feature>
<protein>
    <submittedName>
        <fullName evidence="13">D-alanyl-D-alanine carboxypeptidase</fullName>
    </submittedName>
</protein>
<dbReference type="PANTHER" id="PTHR21581:SF6">
    <property type="entry name" value="TRAFFICKING PROTEIN PARTICLE COMPLEX SUBUNIT 12"/>
    <property type="match status" value="1"/>
</dbReference>
<keyword evidence="2 10" id="KW-0732">Signal</keyword>
<organism evidence="13 14">
    <name type="scientific">Hyphococcus luteus</name>
    <dbReference type="NCBI Taxonomy" id="2058213"/>
    <lineage>
        <taxon>Bacteria</taxon>
        <taxon>Pseudomonadati</taxon>
        <taxon>Pseudomonadota</taxon>
        <taxon>Alphaproteobacteria</taxon>
        <taxon>Parvularculales</taxon>
        <taxon>Parvularculaceae</taxon>
        <taxon>Hyphococcus</taxon>
    </lineage>
</organism>
<evidence type="ECO:0000256" key="5">
    <source>
        <dbReference type="ARBA" id="ARBA00022984"/>
    </source>
</evidence>
<feature type="active site" description="Proton acceptor" evidence="7">
    <location>
        <position position="60"/>
    </location>
</feature>
<comment type="similarity">
    <text evidence="1 9">Belongs to the peptidase S11 family.</text>
</comment>
<feature type="chain" id="PRO_5015528110" evidence="10">
    <location>
        <begin position="28"/>
        <end position="474"/>
    </location>
</feature>
<dbReference type="PANTHER" id="PTHR21581">
    <property type="entry name" value="D-ALANYL-D-ALANINE CARBOXYPEPTIDASE"/>
    <property type="match status" value="1"/>
</dbReference>
<evidence type="ECO:0000256" key="2">
    <source>
        <dbReference type="ARBA" id="ARBA00022729"/>
    </source>
</evidence>